<feature type="signal peptide" evidence="2">
    <location>
        <begin position="1"/>
        <end position="15"/>
    </location>
</feature>
<organism evidence="3 4">
    <name type="scientific">Cylicocyclus nassatus</name>
    <name type="common">Nematode worm</name>
    <dbReference type="NCBI Taxonomy" id="53992"/>
    <lineage>
        <taxon>Eukaryota</taxon>
        <taxon>Metazoa</taxon>
        <taxon>Ecdysozoa</taxon>
        <taxon>Nematoda</taxon>
        <taxon>Chromadorea</taxon>
        <taxon>Rhabditida</taxon>
        <taxon>Rhabditina</taxon>
        <taxon>Rhabditomorpha</taxon>
        <taxon>Strongyloidea</taxon>
        <taxon>Strongylidae</taxon>
        <taxon>Cylicocyclus</taxon>
    </lineage>
</organism>
<feature type="compositionally biased region" description="Gly residues" evidence="1">
    <location>
        <begin position="54"/>
        <end position="77"/>
    </location>
</feature>
<feature type="compositionally biased region" description="Low complexity" evidence="1">
    <location>
        <begin position="78"/>
        <end position="119"/>
    </location>
</feature>
<evidence type="ECO:0000313" key="3">
    <source>
        <dbReference type="EMBL" id="CAJ0601774.1"/>
    </source>
</evidence>
<feature type="compositionally biased region" description="Low complexity" evidence="1">
    <location>
        <begin position="189"/>
        <end position="207"/>
    </location>
</feature>
<dbReference type="Proteomes" id="UP001176961">
    <property type="component" value="Unassembled WGS sequence"/>
</dbReference>
<feature type="chain" id="PRO_5041342454" evidence="2">
    <location>
        <begin position="16"/>
        <end position="235"/>
    </location>
</feature>
<dbReference type="EMBL" id="CATQJL010000305">
    <property type="protein sequence ID" value="CAJ0601774.1"/>
    <property type="molecule type" value="Genomic_DNA"/>
</dbReference>
<dbReference type="AlphaFoldDB" id="A0AA36M775"/>
<evidence type="ECO:0000256" key="1">
    <source>
        <dbReference type="SAM" id="MobiDB-lite"/>
    </source>
</evidence>
<evidence type="ECO:0000256" key="2">
    <source>
        <dbReference type="SAM" id="SignalP"/>
    </source>
</evidence>
<protein>
    <submittedName>
        <fullName evidence="3">Uncharacterized protein</fullName>
    </submittedName>
</protein>
<keyword evidence="4" id="KW-1185">Reference proteome</keyword>
<accession>A0AA36M775</accession>
<sequence length="235" mass="22733">MHLALILLGVGCAFAQYDTQDSGYGNNNPSAVQIVANNSPRIQPVDYTSNNAGQTGGQGAGGRGSGTGTGGGGGGGTVNTNIIPTIPTVPTDSTTITTPRGPTERTAPTVPAAPTATTPSFPPSSPTSPPASTPSAAPEYNPFSAPVQAQSSPQAGGGGANTAPGRDTDEFGVVLTPVGGGSGSGADGTGSAQSGAGGSASSNTQGNDIGGGDAEDTGMQNGGYGRFSRYMMQVL</sequence>
<feature type="region of interest" description="Disordered" evidence="1">
    <location>
        <begin position="42"/>
        <end position="225"/>
    </location>
</feature>
<reference evidence="3" key="1">
    <citation type="submission" date="2023-07" db="EMBL/GenBank/DDBJ databases">
        <authorList>
            <consortium name="CYATHOMIX"/>
        </authorList>
    </citation>
    <scope>NUCLEOTIDE SEQUENCE</scope>
    <source>
        <strain evidence="3">N/A</strain>
    </source>
</reference>
<proteinExistence type="predicted"/>
<comment type="caution">
    <text evidence="3">The sequence shown here is derived from an EMBL/GenBank/DDBJ whole genome shotgun (WGS) entry which is preliminary data.</text>
</comment>
<feature type="compositionally biased region" description="Polar residues" evidence="1">
    <location>
        <begin position="42"/>
        <end position="51"/>
    </location>
</feature>
<feature type="compositionally biased region" description="Pro residues" evidence="1">
    <location>
        <begin position="120"/>
        <end position="132"/>
    </location>
</feature>
<feature type="compositionally biased region" description="Gly residues" evidence="1">
    <location>
        <begin position="178"/>
        <end position="188"/>
    </location>
</feature>
<evidence type="ECO:0000313" key="4">
    <source>
        <dbReference type="Proteomes" id="UP001176961"/>
    </source>
</evidence>
<keyword evidence="2" id="KW-0732">Signal</keyword>
<gene>
    <name evidence="3" type="ORF">CYNAS_LOCUS13757</name>
</gene>
<name>A0AA36M775_CYLNA</name>